<dbReference type="GO" id="GO:0016853">
    <property type="term" value="F:isomerase activity"/>
    <property type="evidence" value="ECO:0007669"/>
    <property type="project" value="UniProtKB-KW"/>
</dbReference>
<proteinExistence type="predicted"/>
<evidence type="ECO:0000256" key="1">
    <source>
        <dbReference type="SAM" id="MobiDB-lite"/>
    </source>
</evidence>
<organism evidence="2 3">
    <name type="scientific">Platysternon megacephalum</name>
    <name type="common">big-headed turtle</name>
    <dbReference type="NCBI Taxonomy" id="55544"/>
    <lineage>
        <taxon>Eukaryota</taxon>
        <taxon>Metazoa</taxon>
        <taxon>Chordata</taxon>
        <taxon>Craniata</taxon>
        <taxon>Vertebrata</taxon>
        <taxon>Euteleostomi</taxon>
        <taxon>Archelosauria</taxon>
        <taxon>Testudinata</taxon>
        <taxon>Testudines</taxon>
        <taxon>Cryptodira</taxon>
        <taxon>Durocryptodira</taxon>
        <taxon>Testudinoidea</taxon>
        <taxon>Platysternidae</taxon>
        <taxon>Platysternon</taxon>
    </lineage>
</organism>
<evidence type="ECO:0000313" key="2">
    <source>
        <dbReference type="EMBL" id="TFK06642.1"/>
    </source>
</evidence>
<reference evidence="2 3" key="2">
    <citation type="submission" date="2019-04" db="EMBL/GenBank/DDBJ databases">
        <title>The genome sequence of big-headed turtle.</title>
        <authorList>
            <person name="Gong S."/>
        </authorList>
    </citation>
    <scope>NUCLEOTIDE SEQUENCE [LARGE SCALE GENOMIC DNA]</scope>
    <source>
        <strain evidence="2">DO16091913</strain>
        <tissue evidence="2">Muscle</tissue>
    </source>
</reference>
<sequence length="106" mass="11763">MGKKVDGWRRKREGREKCRGVWKEQRKVEQSPAQSRRVFQPPALFLPCLLPPHCSALLARGTGTPRGSVGLHVHGERVRVDGGTCHVLGWDCPKGGTPLIPYWPGS</sequence>
<comment type="caution">
    <text evidence="2">The sequence shown here is derived from an EMBL/GenBank/DDBJ whole genome shotgun (WGS) entry which is preliminary data.</text>
</comment>
<keyword evidence="3" id="KW-1185">Reference proteome</keyword>
<protein>
    <submittedName>
        <fullName evidence="2">Protein disulfide-isomerase</fullName>
    </submittedName>
</protein>
<dbReference type="EMBL" id="QXTE01000095">
    <property type="protein sequence ID" value="TFK06642.1"/>
    <property type="molecule type" value="Genomic_DNA"/>
</dbReference>
<dbReference type="Proteomes" id="UP000297703">
    <property type="component" value="Unassembled WGS sequence"/>
</dbReference>
<accession>A0A4D9EGX7</accession>
<reference evidence="2 3" key="1">
    <citation type="submission" date="2019-04" db="EMBL/GenBank/DDBJ databases">
        <title>Draft genome of the big-headed turtle Platysternon megacephalum.</title>
        <authorList>
            <person name="Gong S."/>
        </authorList>
    </citation>
    <scope>NUCLEOTIDE SEQUENCE [LARGE SCALE GENOMIC DNA]</scope>
    <source>
        <strain evidence="2">DO16091913</strain>
        <tissue evidence="2">Muscle</tissue>
    </source>
</reference>
<keyword evidence="2" id="KW-0413">Isomerase</keyword>
<feature type="compositionally biased region" description="Basic and acidic residues" evidence="1">
    <location>
        <begin position="1"/>
        <end position="29"/>
    </location>
</feature>
<gene>
    <name evidence="2" type="ORF">DR999_PMT10533</name>
</gene>
<dbReference type="AlphaFoldDB" id="A0A4D9EGX7"/>
<name>A0A4D9EGX7_9SAUR</name>
<feature type="region of interest" description="Disordered" evidence="1">
    <location>
        <begin position="1"/>
        <end position="34"/>
    </location>
</feature>
<evidence type="ECO:0000313" key="3">
    <source>
        <dbReference type="Proteomes" id="UP000297703"/>
    </source>
</evidence>